<evidence type="ECO:0000259" key="3">
    <source>
        <dbReference type="Pfam" id="PF11181"/>
    </source>
</evidence>
<evidence type="ECO:0000256" key="2">
    <source>
        <dbReference type="SAM" id="Phobius"/>
    </source>
</evidence>
<feature type="domain" description="General stress protein 17M-like" evidence="3">
    <location>
        <begin position="22"/>
        <end position="95"/>
    </location>
</feature>
<name>A0ABW8AQ02_9ACTN</name>
<evidence type="ECO:0000256" key="1">
    <source>
        <dbReference type="SAM" id="MobiDB-lite"/>
    </source>
</evidence>
<protein>
    <submittedName>
        <fullName evidence="4">General stress protein</fullName>
    </submittedName>
</protein>
<dbReference type="EMBL" id="JBITLV010000005">
    <property type="protein sequence ID" value="MFI7588464.1"/>
    <property type="molecule type" value="Genomic_DNA"/>
</dbReference>
<evidence type="ECO:0000313" key="5">
    <source>
        <dbReference type="Proteomes" id="UP001612915"/>
    </source>
</evidence>
<dbReference type="Proteomes" id="UP001612915">
    <property type="component" value="Unassembled WGS sequence"/>
</dbReference>
<keyword evidence="5" id="KW-1185">Reference proteome</keyword>
<feature type="region of interest" description="Disordered" evidence="1">
    <location>
        <begin position="161"/>
        <end position="235"/>
    </location>
</feature>
<dbReference type="InterPro" id="IPR025889">
    <property type="entry name" value="GSP17M-like_dom"/>
</dbReference>
<gene>
    <name evidence="4" type="ORF">ACIB24_15450</name>
</gene>
<evidence type="ECO:0000313" key="4">
    <source>
        <dbReference type="EMBL" id="MFI7588464.1"/>
    </source>
</evidence>
<proteinExistence type="predicted"/>
<accession>A0ABW8AQ02</accession>
<feature type="compositionally biased region" description="Pro residues" evidence="1">
    <location>
        <begin position="171"/>
        <end position="180"/>
    </location>
</feature>
<dbReference type="Pfam" id="PF11181">
    <property type="entry name" value="YflT"/>
    <property type="match status" value="1"/>
</dbReference>
<organism evidence="4 5">
    <name type="scientific">Spongisporangium articulatum</name>
    <dbReference type="NCBI Taxonomy" id="3362603"/>
    <lineage>
        <taxon>Bacteria</taxon>
        <taxon>Bacillati</taxon>
        <taxon>Actinomycetota</taxon>
        <taxon>Actinomycetes</taxon>
        <taxon>Kineosporiales</taxon>
        <taxon>Kineosporiaceae</taxon>
        <taxon>Spongisporangium</taxon>
    </lineage>
</organism>
<dbReference type="RefSeq" id="WP_398282153.1">
    <property type="nucleotide sequence ID" value="NZ_JBITLV010000005.1"/>
</dbReference>
<reference evidence="4 5" key="1">
    <citation type="submission" date="2024-10" db="EMBL/GenBank/DDBJ databases">
        <title>The Natural Products Discovery Center: Release of the First 8490 Sequenced Strains for Exploring Actinobacteria Biosynthetic Diversity.</title>
        <authorList>
            <person name="Kalkreuter E."/>
            <person name="Kautsar S.A."/>
            <person name="Yang D."/>
            <person name="Bader C.D."/>
            <person name="Teijaro C.N."/>
            <person name="Fluegel L."/>
            <person name="Davis C.M."/>
            <person name="Simpson J.R."/>
            <person name="Lauterbach L."/>
            <person name="Steele A.D."/>
            <person name="Gui C."/>
            <person name="Meng S."/>
            <person name="Li G."/>
            <person name="Viehrig K."/>
            <person name="Ye F."/>
            <person name="Su P."/>
            <person name="Kiefer A.F."/>
            <person name="Nichols A."/>
            <person name="Cepeda A.J."/>
            <person name="Yan W."/>
            <person name="Fan B."/>
            <person name="Jiang Y."/>
            <person name="Adhikari A."/>
            <person name="Zheng C.-J."/>
            <person name="Schuster L."/>
            <person name="Cowan T.M."/>
            <person name="Smanski M.J."/>
            <person name="Chevrette M.G."/>
            <person name="De Carvalho L.P.S."/>
            <person name="Shen B."/>
        </authorList>
    </citation>
    <scope>NUCLEOTIDE SEQUENCE [LARGE SCALE GENOMIC DNA]</scope>
    <source>
        <strain evidence="4 5">NPDC049639</strain>
    </source>
</reference>
<comment type="caution">
    <text evidence="4">The sequence shown here is derived from an EMBL/GenBank/DDBJ whole genome shotgun (WGS) entry which is preliminary data.</text>
</comment>
<feature type="transmembrane region" description="Helical" evidence="2">
    <location>
        <begin position="101"/>
        <end position="122"/>
    </location>
</feature>
<keyword evidence="2" id="KW-0812">Transmembrane</keyword>
<feature type="compositionally biased region" description="Basic and acidic residues" evidence="1">
    <location>
        <begin position="215"/>
        <end position="235"/>
    </location>
</feature>
<sequence length="235" mass="24687">MSNLGPTGAARPGLPTPPRGDTIASYRTYVEAQRAVDYLSDQHFPVQSVTIVGVDLQMVERVTGRLTYPRVAMSGLFSGAYFGAMIGFLLLIIGAGKDGSWLAAIPLGAAFGLAYALLAYSLTGGRRDFSSTSQIVATEYRVLCLPEQAGRAMNLLRQLEGGTGLGASTPQPYPPPPPTQVPAGGWGTPPSAPAPQSPADETPAPAPTGPTYGEMIEKKRREEREAAERAARGEG</sequence>
<keyword evidence="2" id="KW-0472">Membrane</keyword>
<feature type="transmembrane region" description="Helical" evidence="2">
    <location>
        <begin position="71"/>
        <end position="95"/>
    </location>
</feature>
<keyword evidence="2" id="KW-1133">Transmembrane helix</keyword>